<dbReference type="AlphaFoldDB" id="A0A154NZS3"/>
<evidence type="ECO:0000313" key="2">
    <source>
        <dbReference type="Proteomes" id="UP000076502"/>
    </source>
</evidence>
<name>A0A154NZS3_DUFNO</name>
<dbReference type="Proteomes" id="UP000076502">
    <property type="component" value="Unassembled WGS sequence"/>
</dbReference>
<evidence type="ECO:0000313" key="1">
    <source>
        <dbReference type="EMBL" id="KZC05111.1"/>
    </source>
</evidence>
<accession>A0A154NZS3</accession>
<dbReference type="EMBL" id="KQ434786">
    <property type="protein sequence ID" value="KZC05111.1"/>
    <property type="molecule type" value="Genomic_DNA"/>
</dbReference>
<organism evidence="1 2">
    <name type="scientific">Dufourea novaeangliae</name>
    <name type="common">Sweat bee</name>
    <dbReference type="NCBI Taxonomy" id="178035"/>
    <lineage>
        <taxon>Eukaryota</taxon>
        <taxon>Metazoa</taxon>
        <taxon>Ecdysozoa</taxon>
        <taxon>Arthropoda</taxon>
        <taxon>Hexapoda</taxon>
        <taxon>Insecta</taxon>
        <taxon>Pterygota</taxon>
        <taxon>Neoptera</taxon>
        <taxon>Endopterygota</taxon>
        <taxon>Hymenoptera</taxon>
        <taxon>Apocrita</taxon>
        <taxon>Aculeata</taxon>
        <taxon>Apoidea</taxon>
        <taxon>Anthophila</taxon>
        <taxon>Halictidae</taxon>
        <taxon>Rophitinae</taxon>
        <taxon>Dufourea</taxon>
    </lineage>
</organism>
<proteinExistence type="predicted"/>
<protein>
    <submittedName>
        <fullName evidence="1">Uncharacterized protein</fullName>
    </submittedName>
</protein>
<gene>
    <name evidence="1" type="ORF">WN55_08718</name>
</gene>
<reference evidence="1 2" key="1">
    <citation type="submission" date="2015-07" db="EMBL/GenBank/DDBJ databases">
        <title>The genome of Dufourea novaeangliae.</title>
        <authorList>
            <person name="Pan H."/>
            <person name="Kapheim K."/>
        </authorList>
    </citation>
    <scope>NUCLEOTIDE SEQUENCE [LARGE SCALE GENOMIC DNA]</scope>
    <source>
        <strain evidence="1">0120121106</strain>
        <tissue evidence="1">Whole body</tissue>
    </source>
</reference>
<sequence>MSATCTSKHSKRGQFYNLMFLQEHNIVSIDFNYRTVSVSSKKSLSRQYGYAKLTRYWREGRNSRREEPTRLAEISVAFERP</sequence>
<keyword evidence="2" id="KW-1185">Reference proteome</keyword>